<evidence type="ECO:0000313" key="1">
    <source>
        <dbReference type="EMBL" id="VDM96465.1"/>
    </source>
</evidence>
<keyword evidence="2" id="KW-1185">Reference proteome</keyword>
<dbReference type="AlphaFoldDB" id="A0A0N5CM12"/>
<dbReference type="OMA" id="FELPPCW"/>
<evidence type="ECO:0000313" key="2">
    <source>
        <dbReference type="Proteomes" id="UP000276776"/>
    </source>
</evidence>
<protein>
    <submittedName>
        <fullName evidence="1 3">Uncharacterized protein</fullName>
    </submittedName>
</protein>
<reference evidence="1 2" key="2">
    <citation type="submission" date="2018-11" db="EMBL/GenBank/DDBJ databases">
        <authorList>
            <consortium name="Pathogen Informatics"/>
        </authorList>
    </citation>
    <scope>NUCLEOTIDE SEQUENCE [LARGE SCALE GENOMIC DNA]</scope>
</reference>
<reference evidence="3" key="1">
    <citation type="submission" date="2017-02" db="UniProtKB">
        <authorList>
            <consortium name="WormBaseParasite"/>
        </authorList>
    </citation>
    <scope>IDENTIFICATION</scope>
</reference>
<evidence type="ECO:0000313" key="3">
    <source>
        <dbReference type="WBParaSite" id="TCLT_0000117501-mRNA-1"/>
    </source>
</evidence>
<dbReference type="EMBL" id="UYYF01000129">
    <property type="protein sequence ID" value="VDM96465.1"/>
    <property type="molecule type" value="Genomic_DNA"/>
</dbReference>
<dbReference type="OrthoDB" id="5866772at2759"/>
<accession>A0A0N5CM12</accession>
<name>A0A0N5CM12_THECL</name>
<sequence length="52" mass="5913">MHSGASAVASLRSKRYQILKTDASTQSRVHPTITARQNQVNTKYHFELPPCW</sequence>
<organism evidence="3">
    <name type="scientific">Thelazia callipaeda</name>
    <name type="common">Oriental eyeworm</name>
    <name type="synonym">Parasitic nematode</name>
    <dbReference type="NCBI Taxonomy" id="103827"/>
    <lineage>
        <taxon>Eukaryota</taxon>
        <taxon>Metazoa</taxon>
        <taxon>Ecdysozoa</taxon>
        <taxon>Nematoda</taxon>
        <taxon>Chromadorea</taxon>
        <taxon>Rhabditida</taxon>
        <taxon>Spirurina</taxon>
        <taxon>Spiruromorpha</taxon>
        <taxon>Thelazioidea</taxon>
        <taxon>Thelaziidae</taxon>
        <taxon>Thelazia</taxon>
    </lineage>
</organism>
<dbReference type="WBParaSite" id="TCLT_0000117501-mRNA-1">
    <property type="protein sequence ID" value="TCLT_0000117501-mRNA-1"/>
    <property type="gene ID" value="TCLT_0000117501"/>
</dbReference>
<dbReference type="Proteomes" id="UP000276776">
    <property type="component" value="Unassembled WGS sequence"/>
</dbReference>
<proteinExistence type="predicted"/>
<gene>
    <name evidence="1" type="ORF">TCLT_LOCUS1176</name>
</gene>